<organism evidence="2 3">
    <name type="scientific">Malus domestica</name>
    <name type="common">Apple</name>
    <name type="synonym">Pyrus malus</name>
    <dbReference type="NCBI Taxonomy" id="3750"/>
    <lineage>
        <taxon>Eukaryota</taxon>
        <taxon>Viridiplantae</taxon>
        <taxon>Streptophyta</taxon>
        <taxon>Embryophyta</taxon>
        <taxon>Tracheophyta</taxon>
        <taxon>Spermatophyta</taxon>
        <taxon>Magnoliopsida</taxon>
        <taxon>eudicotyledons</taxon>
        <taxon>Gunneridae</taxon>
        <taxon>Pentapetalae</taxon>
        <taxon>rosids</taxon>
        <taxon>fabids</taxon>
        <taxon>Rosales</taxon>
        <taxon>Rosaceae</taxon>
        <taxon>Amygdaloideae</taxon>
        <taxon>Maleae</taxon>
        <taxon>Malus</taxon>
    </lineage>
</organism>
<dbReference type="STRING" id="3750.A0A498KFB0"/>
<reference evidence="2 3" key="1">
    <citation type="submission" date="2018-10" db="EMBL/GenBank/DDBJ databases">
        <title>A high-quality apple genome assembly.</title>
        <authorList>
            <person name="Hu J."/>
        </authorList>
    </citation>
    <scope>NUCLEOTIDE SEQUENCE [LARGE SCALE GENOMIC DNA]</scope>
    <source>
        <strain evidence="3">cv. HFTH1</strain>
        <tissue evidence="2">Young leaf</tissue>
    </source>
</reference>
<dbReference type="Proteomes" id="UP000290289">
    <property type="component" value="Chromosome 3"/>
</dbReference>
<dbReference type="AlphaFoldDB" id="A0A498KFB0"/>
<evidence type="ECO:0000313" key="2">
    <source>
        <dbReference type="EMBL" id="RXI04242.1"/>
    </source>
</evidence>
<accession>A0A498KFB0</accession>
<dbReference type="PANTHER" id="PTHR34355:SF7">
    <property type="entry name" value="JOSEPHIN PROTEIN-LIKE PROTEIN"/>
    <property type="match status" value="1"/>
</dbReference>
<dbReference type="EMBL" id="RDQH01000329">
    <property type="protein sequence ID" value="RXI04242.1"/>
    <property type="molecule type" value="Genomic_DNA"/>
</dbReference>
<proteinExistence type="predicted"/>
<sequence length="121" mass="13642">MATRAKTQVSHREYVKKKQTTTSSVVQDGRFAETFRFRFPMWSGFLPMRLLKNLADRVAGTLCLGTASVRARPSRKDSSSRRSMPFVAPVDSHREEAIEDCIEFINSSSISRSTSMAKHSP</sequence>
<comment type="caution">
    <text evidence="2">The sequence shown here is derived from an EMBL/GenBank/DDBJ whole genome shotgun (WGS) entry which is preliminary data.</text>
</comment>
<protein>
    <recommendedName>
        <fullName evidence="4">Josephin-like protein</fullName>
    </recommendedName>
</protein>
<name>A0A498KFB0_MALDO</name>
<feature type="region of interest" description="Disordered" evidence="1">
    <location>
        <begin position="69"/>
        <end position="88"/>
    </location>
</feature>
<evidence type="ECO:0000256" key="1">
    <source>
        <dbReference type="SAM" id="MobiDB-lite"/>
    </source>
</evidence>
<feature type="region of interest" description="Disordered" evidence="1">
    <location>
        <begin position="1"/>
        <end position="23"/>
    </location>
</feature>
<dbReference type="PANTHER" id="PTHR34355">
    <property type="entry name" value="JOSEPHIN-LIKE PROTEIN"/>
    <property type="match status" value="1"/>
</dbReference>
<gene>
    <name evidence="2" type="ORF">DVH24_038516</name>
</gene>
<keyword evidence="3" id="KW-1185">Reference proteome</keyword>
<evidence type="ECO:0000313" key="3">
    <source>
        <dbReference type="Proteomes" id="UP000290289"/>
    </source>
</evidence>
<evidence type="ECO:0008006" key="4">
    <source>
        <dbReference type="Google" id="ProtNLM"/>
    </source>
</evidence>